<organism evidence="3 4">
    <name type="scientific">Algoriphagus taiwanensis</name>
    <dbReference type="NCBI Taxonomy" id="1445656"/>
    <lineage>
        <taxon>Bacteria</taxon>
        <taxon>Pseudomonadati</taxon>
        <taxon>Bacteroidota</taxon>
        <taxon>Cytophagia</taxon>
        <taxon>Cytophagales</taxon>
        <taxon>Cyclobacteriaceae</taxon>
        <taxon>Algoriphagus</taxon>
    </lineage>
</organism>
<evidence type="ECO:0000313" key="3">
    <source>
        <dbReference type="EMBL" id="GMQ33934.1"/>
    </source>
</evidence>
<reference evidence="3 4" key="1">
    <citation type="submission" date="2023-08" db="EMBL/GenBank/DDBJ databases">
        <title>Draft genome sequence of Algoriphagus taiwanensis.</title>
        <authorList>
            <person name="Takatani N."/>
            <person name="Hosokawa M."/>
            <person name="Sawabe T."/>
        </authorList>
    </citation>
    <scope>NUCLEOTIDE SEQUENCE [LARGE SCALE GENOMIC DNA]</scope>
    <source>
        <strain evidence="3 4">JCM 19755</strain>
    </source>
</reference>
<proteinExistence type="predicted"/>
<protein>
    <submittedName>
        <fullName evidence="3">Uncharacterized protein</fullName>
    </submittedName>
</protein>
<keyword evidence="4" id="KW-1185">Reference proteome</keyword>
<keyword evidence="2" id="KW-0732">Signal</keyword>
<dbReference type="EMBL" id="BTPE01000007">
    <property type="protein sequence ID" value="GMQ33934.1"/>
    <property type="molecule type" value="Genomic_DNA"/>
</dbReference>
<feature type="chain" id="PRO_5046815136" evidence="2">
    <location>
        <begin position="20"/>
        <end position="171"/>
    </location>
</feature>
<sequence>MRTYLLVCAFFLGIITTQAQETPILRVDVRQNLLTQKIDILDGPKMLSQPEIRTILQTNSDALYIYEKSLNKQRINNILSFVDLGLFVGTTVLAFAPQQQSSQVSNLFWPFLVGSLAVGITSGFFRREARNLAREAVDSYNFGLTPNRPSLYFEENSIPQQAIFSFHIPIR</sequence>
<comment type="caution">
    <text evidence="3">The sequence shown here is derived from an EMBL/GenBank/DDBJ whole genome shotgun (WGS) entry which is preliminary data.</text>
</comment>
<keyword evidence="1" id="KW-0812">Transmembrane</keyword>
<dbReference type="Proteomes" id="UP001307705">
    <property type="component" value="Unassembled WGS sequence"/>
</dbReference>
<keyword evidence="1" id="KW-1133">Transmembrane helix</keyword>
<accession>A0ABQ6Q149</accession>
<dbReference type="RefSeq" id="WP_338228768.1">
    <property type="nucleotide sequence ID" value="NZ_BTPE01000007.1"/>
</dbReference>
<evidence type="ECO:0000256" key="2">
    <source>
        <dbReference type="SAM" id="SignalP"/>
    </source>
</evidence>
<feature type="signal peptide" evidence="2">
    <location>
        <begin position="1"/>
        <end position="19"/>
    </location>
</feature>
<name>A0ABQ6Q149_9BACT</name>
<evidence type="ECO:0000256" key="1">
    <source>
        <dbReference type="SAM" id="Phobius"/>
    </source>
</evidence>
<feature type="transmembrane region" description="Helical" evidence="1">
    <location>
        <begin position="107"/>
        <end position="125"/>
    </location>
</feature>
<gene>
    <name evidence="3" type="ORF">Ataiwa_22060</name>
</gene>
<evidence type="ECO:0000313" key="4">
    <source>
        <dbReference type="Proteomes" id="UP001307705"/>
    </source>
</evidence>
<keyword evidence="1" id="KW-0472">Membrane</keyword>